<name>A0A1M6CHM7_MALRU</name>
<feature type="signal peptide" evidence="1">
    <location>
        <begin position="1"/>
        <end position="22"/>
    </location>
</feature>
<proteinExistence type="predicted"/>
<sequence length="144" mass="16191">MLVRFFVIFLLCFALLRPDVSAAPAQEFVVVVHKDRQLGAVTAHDVRRMFLGKISKWPDGQRVLPVYNTKDGAHKGFSRSLLNKSAAQLKTYWRKRLFSGQSMMPYMADNSAEVVAYLTEHPNAISYLPLDAVVEPLKPLSVGK</sequence>
<feature type="chain" id="PRO_5012793642" description="PBP domain-containing protein" evidence="1">
    <location>
        <begin position="23"/>
        <end position="144"/>
    </location>
</feature>
<evidence type="ECO:0000256" key="1">
    <source>
        <dbReference type="SAM" id="SignalP"/>
    </source>
</evidence>
<organism evidence="2 3">
    <name type="scientific">Malonomonas rubra DSM 5091</name>
    <dbReference type="NCBI Taxonomy" id="1122189"/>
    <lineage>
        <taxon>Bacteria</taxon>
        <taxon>Pseudomonadati</taxon>
        <taxon>Thermodesulfobacteriota</taxon>
        <taxon>Desulfuromonadia</taxon>
        <taxon>Desulfuromonadales</taxon>
        <taxon>Geopsychrobacteraceae</taxon>
        <taxon>Malonomonas</taxon>
    </lineage>
</organism>
<evidence type="ECO:0008006" key="4">
    <source>
        <dbReference type="Google" id="ProtNLM"/>
    </source>
</evidence>
<evidence type="ECO:0000313" key="3">
    <source>
        <dbReference type="Proteomes" id="UP000184171"/>
    </source>
</evidence>
<protein>
    <recommendedName>
        <fullName evidence="4">PBP domain-containing protein</fullName>
    </recommendedName>
</protein>
<dbReference type="SUPFAM" id="SSF53850">
    <property type="entry name" value="Periplasmic binding protein-like II"/>
    <property type="match status" value="1"/>
</dbReference>
<dbReference type="EMBL" id="FQZT01000001">
    <property type="protein sequence ID" value="SHI60530.1"/>
    <property type="molecule type" value="Genomic_DNA"/>
</dbReference>
<evidence type="ECO:0000313" key="2">
    <source>
        <dbReference type="EMBL" id="SHI60530.1"/>
    </source>
</evidence>
<reference evidence="2 3" key="1">
    <citation type="submission" date="2016-11" db="EMBL/GenBank/DDBJ databases">
        <authorList>
            <person name="Jaros S."/>
            <person name="Januszkiewicz K."/>
            <person name="Wedrychowicz H."/>
        </authorList>
    </citation>
    <scope>NUCLEOTIDE SEQUENCE [LARGE SCALE GENOMIC DNA]</scope>
    <source>
        <strain evidence="2 3">DSM 5091</strain>
    </source>
</reference>
<keyword evidence="3" id="KW-1185">Reference proteome</keyword>
<gene>
    <name evidence="2" type="ORF">SAMN02745165_00532</name>
</gene>
<dbReference type="STRING" id="1122189.SAMN02745165_00532"/>
<keyword evidence="1" id="KW-0732">Signal</keyword>
<accession>A0A1M6CHM7</accession>
<dbReference type="AlphaFoldDB" id="A0A1M6CHM7"/>
<dbReference type="Gene3D" id="3.40.190.10">
    <property type="entry name" value="Periplasmic binding protein-like II"/>
    <property type="match status" value="1"/>
</dbReference>
<dbReference type="Proteomes" id="UP000184171">
    <property type="component" value="Unassembled WGS sequence"/>
</dbReference>